<feature type="compositionally biased region" description="Acidic residues" evidence="2">
    <location>
        <begin position="269"/>
        <end position="283"/>
    </location>
</feature>
<protein>
    <submittedName>
        <fullName evidence="4">Bud-site selection protein</fullName>
    </submittedName>
</protein>
<feature type="compositionally biased region" description="Basic and acidic residues" evidence="2">
    <location>
        <begin position="356"/>
        <end position="379"/>
    </location>
</feature>
<dbReference type="EMBL" id="ML975330">
    <property type="protein sequence ID" value="KAF1832843.1"/>
    <property type="molecule type" value="Genomic_DNA"/>
</dbReference>
<feature type="region of interest" description="Disordered" evidence="2">
    <location>
        <begin position="153"/>
        <end position="304"/>
    </location>
</feature>
<feature type="compositionally biased region" description="Basic and acidic residues" evidence="2">
    <location>
        <begin position="160"/>
        <end position="172"/>
    </location>
</feature>
<dbReference type="AlphaFoldDB" id="A0A6A5KHG7"/>
<evidence type="ECO:0000313" key="4">
    <source>
        <dbReference type="EMBL" id="KAF1832843.1"/>
    </source>
</evidence>
<dbReference type="GO" id="GO:0030686">
    <property type="term" value="C:90S preribosome"/>
    <property type="evidence" value="ECO:0007669"/>
    <property type="project" value="TreeGrafter"/>
</dbReference>
<accession>A0A6A5KHG7</accession>
<feature type="compositionally biased region" description="Acidic residues" evidence="2">
    <location>
        <begin position="173"/>
        <end position="190"/>
    </location>
</feature>
<feature type="region of interest" description="Disordered" evidence="2">
    <location>
        <begin position="318"/>
        <end position="452"/>
    </location>
</feature>
<dbReference type="Pfam" id="PF09073">
    <property type="entry name" value="BUD22"/>
    <property type="match status" value="1"/>
</dbReference>
<dbReference type="PANTHER" id="PTHR23325:SF1">
    <property type="entry name" value="SERUM RESPONSE FACTOR-BINDING PROTEIN 1"/>
    <property type="match status" value="1"/>
</dbReference>
<feature type="compositionally biased region" description="Basic residues" evidence="2">
    <location>
        <begin position="335"/>
        <end position="344"/>
    </location>
</feature>
<dbReference type="GO" id="GO:0030490">
    <property type="term" value="P:maturation of SSU-rRNA"/>
    <property type="evidence" value="ECO:0007669"/>
    <property type="project" value="TreeGrafter"/>
</dbReference>
<feature type="compositionally biased region" description="Acidic residues" evidence="2">
    <location>
        <begin position="224"/>
        <end position="252"/>
    </location>
</feature>
<organism evidence="4 5">
    <name type="scientific">Decorospora gaudefroyi</name>
    <dbReference type="NCBI Taxonomy" id="184978"/>
    <lineage>
        <taxon>Eukaryota</taxon>
        <taxon>Fungi</taxon>
        <taxon>Dikarya</taxon>
        <taxon>Ascomycota</taxon>
        <taxon>Pezizomycotina</taxon>
        <taxon>Dothideomycetes</taxon>
        <taxon>Pleosporomycetidae</taxon>
        <taxon>Pleosporales</taxon>
        <taxon>Pleosporineae</taxon>
        <taxon>Pleosporaceae</taxon>
        <taxon>Decorospora</taxon>
    </lineage>
</organism>
<dbReference type="GO" id="GO:0005634">
    <property type="term" value="C:nucleus"/>
    <property type="evidence" value="ECO:0007669"/>
    <property type="project" value="TreeGrafter"/>
</dbReference>
<evidence type="ECO:0000313" key="5">
    <source>
        <dbReference type="Proteomes" id="UP000800040"/>
    </source>
</evidence>
<keyword evidence="1" id="KW-0175">Coiled coil</keyword>
<feature type="compositionally biased region" description="Basic and acidic residues" evidence="2">
    <location>
        <begin position="400"/>
        <end position="421"/>
    </location>
</feature>
<dbReference type="PANTHER" id="PTHR23325">
    <property type="entry name" value="SERUM RESPONSE FACTOR-BINDING"/>
    <property type="match status" value="1"/>
</dbReference>
<feature type="compositionally biased region" description="Basic and acidic residues" evidence="2">
    <location>
        <begin position="430"/>
        <end position="441"/>
    </location>
</feature>
<dbReference type="Proteomes" id="UP000800040">
    <property type="component" value="Unassembled WGS sequence"/>
</dbReference>
<name>A0A6A5KHG7_9PLEO</name>
<sequence length="452" mass="49097">MPKRKRASSLRADIQSNTTAPPARQAKYCAERLATAHKALLTALRHGATLERQKHSRRKKVASAKKDNKGLERVAAEYTVLKALNLEQLADQHLRKTVARVKSLKDAEPLQEYIAGIRAASHDTNMLNVTARLFKVPQVKEVVDGLVGDLKTILGAGGDGGKRDGKKNKVAEKEDEDMQQADDDENEDDPYMAFSARIAAPSSGEGESEDSVSDNERPPSIGDSESEHDPDDDLEAGDTSSGEEDTASDDEGDIHSQRRQPVRSIAPPSDDDSAFDSDLESDSDQVSIPTAKTKLPATDTKPTTSAFLPALSHAAYFSGSESEASDLDADIEPRKNRRGQRARQKIAEAKFGAKAKHLEKVQKKAGWDAKRGAVGDKRERNARKTGGRGPEQSGGNAEPLGDKKGEKKAGAKRERDDKGDLHPSWLAAKKAKESKKLKIEVGKTQGRKVVFD</sequence>
<proteinExistence type="predicted"/>
<reference evidence="4" key="1">
    <citation type="submission" date="2020-01" db="EMBL/GenBank/DDBJ databases">
        <authorList>
            <consortium name="DOE Joint Genome Institute"/>
            <person name="Haridas S."/>
            <person name="Albert R."/>
            <person name="Binder M."/>
            <person name="Bloem J."/>
            <person name="Labutti K."/>
            <person name="Salamov A."/>
            <person name="Andreopoulos B."/>
            <person name="Baker S.E."/>
            <person name="Barry K."/>
            <person name="Bills G."/>
            <person name="Bluhm B.H."/>
            <person name="Cannon C."/>
            <person name="Castanera R."/>
            <person name="Culley D.E."/>
            <person name="Daum C."/>
            <person name="Ezra D."/>
            <person name="Gonzalez J.B."/>
            <person name="Henrissat B."/>
            <person name="Kuo A."/>
            <person name="Liang C."/>
            <person name="Lipzen A."/>
            <person name="Lutzoni F."/>
            <person name="Magnuson J."/>
            <person name="Mondo S."/>
            <person name="Nolan M."/>
            <person name="Ohm R."/>
            <person name="Pangilinan J."/>
            <person name="Park H.-J."/>
            <person name="Ramirez L."/>
            <person name="Alfaro M."/>
            <person name="Sun H."/>
            <person name="Tritt A."/>
            <person name="Yoshinaga Y."/>
            <person name="Zwiers L.-H."/>
            <person name="Turgeon B.G."/>
            <person name="Goodwin S.B."/>
            <person name="Spatafora J.W."/>
            <person name="Crous P.W."/>
            <person name="Grigoriev I.V."/>
        </authorList>
    </citation>
    <scope>NUCLEOTIDE SEQUENCE</scope>
    <source>
        <strain evidence="4">P77</strain>
    </source>
</reference>
<dbReference type="OrthoDB" id="3364872at2759"/>
<gene>
    <name evidence="4" type="ORF">BDW02DRAFT_570648</name>
</gene>
<feature type="domain" description="Bud22" evidence="3">
    <location>
        <begin position="35"/>
        <end position="452"/>
    </location>
</feature>
<keyword evidence="5" id="KW-1185">Reference proteome</keyword>
<evidence type="ECO:0000256" key="2">
    <source>
        <dbReference type="SAM" id="MobiDB-lite"/>
    </source>
</evidence>
<evidence type="ECO:0000259" key="3">
    <source>
        <dbReference type="Pfam" id="PF09073"/>
    </source>
</evidence>
<evidence type="ECO:0000256" key="1">
    <source>
        <dbReference type="ARBA" id="ARBA00023054"/>
    </source>
</evidence>
<feature type="region of interest" description="Disordered" evidence="2">
    <location>
        <begin position="1"/>
        <end position="25"/>
    </location>
</feature>
<dbReference type="InterPro" id="IPR037393">
    <property type="entry name" value="Bud22/SRFB1"/>
</dbReference>
<dbReference type="InterPro" id="IPR015158">
    <property type="entry name" value="Bud22_dom"/>
</dbReference>